<dbReference type="PANTHER" id="PTHR13789:SF147">
    <property type="entry name" value="PUTATIVE (AFU_ORTHOLOGUE AFUA_2G01950)-RELATED"/>
    <property type="match status" value="1"/>
</dbReference>
<comment type="similarity">
    <text evidence="1">Belongs to the paxM FAD-dependent monooxygenase family.</text>
</comment>
<dbReference type="InterPro" id="IPR044992">
    <property type="entry name" value="ChyE-like"/>
</dbReference>
<dbReference type="EMBL" id="JAEUBE010000055">
    <property type="protein sequence ID" value="KAH3671487.1"/>
    <property type="molecule type" value="Genomic_DNA"/>
</dbReference>
<dbReference type="PANTHER" id="PTHR13789">
    <property type="entry name" value="MONOOXYGENASE"/>
    <property type="match status" value="1"/>
</dbReference>
<keyword evidence="9" id="KW-1185">Reference proteome</keyword>
<keyword evidence="2" id="KW-0285">Flavoprotein</keyword>
<dbReference type="GO" id="GO:0071949">
    <property type="term" value="F:FAD binding"/>
    <property type="evidence" value="ECO:0007669"/>
    <property type="project" value="InterPro"/>
</dbReference>
<dbReference type="Gene3D" id="3.50.50.60">
    <property type="entry name" value="FAD/NAD(P)-binding domain"/>
    <property type="match status" value="1"/>
</dbReference>
<reference evidence="8" key="1">
    <citation type="journal article" date="2021" name="Open Biol.">
        <title>Shared evolutionary footprints suggest mitochondrial oxidative damage underlies multiple complex I losses in fungi.</title>
        <authorList>
            <person name="Schikora-Tamarit M.A."/>
            <person name="Marcet-Houben M."/>
            <person name="Nosek J."/>
            <person name="Gabaldon T."/>
        </authorList>
    </citation>
    <scope>NUCLEOTIDE SEQUENCE</scope>
    <source>
        <strain evidence="8">CBS6075</strain>
    </source>
</reference>
<dbReference type="AlphaFoldDB" id="A0A9P8PHR0"/>
<feature type="domain" description="FAD-binding" evidence="7">
    <location>
        <begin position="9"/>
        <end position="360"/>
    </location>
</feature>
<name>A0A9P8PHR0_9ASCO</name>
<dbReference type="InterPro" id="IPR017926">
    <property type="entry name" value="GATASE"/>
</dbReference>
<dbReference type="Proteomes" id="UP000769157">
    <property type="component" value="Unassembled WGS sequence"/>
</dbReference>
<dbReference type="Pfam" id="PF00117">
    <property type="entry name" value="GATase"/>
    <property type="match status" value="1"/>
</dbReference>
<evidence type="ECO:0000259" key="6">
    <source>
        <dbReference type="Pfam" id="PF00117"/>
    </source>
</evidence>
<keyword evidence="4" id="KW-0560">Oxidoreductase</keyword>
<dbReference type="CDD" id="cd01741">
    <property type="entry name" value="GATase1_1"/>
    <property type="match status" value="1"/>
</dbReference>
<dbReference type="GeneID" id="70232157"/>
<organism evidence="8 9">
    <name type="scientific">Ogataea philodendri</name>
    <dbReference type="NCBI Taxonomy" id="1378263"/>
    <lineage>
        <taxon>Eukaryota</taxon>
        <taxon>Fungi</taxon>
        <taxon>Dikarya</taxon>
        <taxon>Ascomycota</taxon>
        <taxon>Saccharomycotina</taxon>
        <taxon>Pichiomycetes</taxon>
        <taxon>Pichiales</taxon>
        <taxon>Pichiaceae</taxon>
        <taxon>Ogataea</taxon>
    </lineage>
</organism>
<dbReference type="RefSeq" id="XP_046064663.1">
    <property type="nucleotide sequence ID" value="XM_046202720.1"/>
</dbReference>
<dbReference type="Gene3D" id="3.40.50.880">
    <property type="match status" value="1"/>
</dbReference>
<evidence type="ECO:0000256" key="2">
    <source>
        <dbReference type="ARBA" id="ARBA00022630"/>
    </source>
</evidence>
<dbReference type="InterPro" id="IPR002938">
    <property type="entry name" value="FAD-bd"/>
</dbReference>
<dbReference type="OrthoDB" id="16820at2759"/>
<evidence type="ECO:0000313" key="9">
    <source>
        <dbReference type="Proteomes" id="UP000769157"/>
    </source>
</evidence>
<dbReference type="InterPro" id="IPR050493">
    <property type="entry name" value="FAD-dep_Monooxygenase_BioMet"/>
</dbReference>
<sequence>MIPRSKISVQFVIVGGGIGGLSAAIGVVLAGHKAVVLERAKELSEVGAGIQIPPNSTRILEVLGCKEAIIERALVPKAYHFYNYKGDNLISLELDPYCAQRYGCKSLHIHRGDFHKCLVSRCRELNIPIMVDSEIETVDFETNTAITHDGRKFKGDIIVGADGLNSKIRNSLVGRYDPPRNSGDQAYRSLISIPEMEKYPELDFIHKIPCVNFFWGPQGHVVTYPLKGGNNCNVVVMAPDNLVENASVVPAEQSEVQEILKEWDPRLKLLLSLARGTFKWRLQSIDQLDSWNHLHANVTLLGDACHATLPYLAQGAAQAIEDAAALSYLFGKLDHKSDIHSLLQTYEDVRKPRATRIVESSAQCQNIYHLPDGQEQEVRDLLCAMDPPEEGCPARWADPVFQEYLFGYNVFEECEKAWANKFNHSAQVRSAMTKTGDFHAILVCDVYKDYFAPFGDQGDITSVFFKKNGLKRPTKKYHAVLGDLPTPYELELISSIHITGAAQCPYGNDPWVLDLVAFVKDIIENHPSIKMTGCCYGHQIICRAMGGLVTPSSNGIEAGICEIKLADDVPKKLLDPPVPGKVFLVEAHKNWVKEAPENVLVIGSSDKTHIQGVYRKGRFLTLQGHPEFPKAISETIVEHWIKKDCSKEFYDDCVKRNKLLPNDEYVLGSAMVNFLLDDTL</sequence>
<protein>
    <recommendedName>
        <fullName evidence="10">FAD-binding domain-containing protein</fullName>
    </recommendedName>
</protein>
<dbReference type="PRINTS" id="PR00420">
    <property type="entry name" value="RNGMNOXGNASE"/>
</dbReference>
<dbReference type="GO" id="GO:0004497">
    <property type="term" value="F:monooxygenase activity"/>
    <property type="evidence" value="ECO:0007669"/>
    <property type="project" value="UniProtKB-KW"/>
</dbReference>
<dbReference type="SUPFAM" id="SSF51905">
    <property type="entry name" value="FAD/NAD(P)-binding domain"/>
    <property type="match status" value="1"/>
</dbReference>
<dbReference type="InterPro" id="IPR029062">
    <property type="entry name" value="Class_I_gatase-like"/>
</dbReference>
<dbReference type="Pfam" id="PF01494">
    <property type="entry name" value="FAD_binding_3"/>
    <property type="match status" value="1"/>
</dbReference>
<feature type="domain" description="Glutamine amidotransferase" evidence="6">
    <location>
        <begin position="517"/>
        <end position="628"/>
    </location>
</feature>
<evidence type="ECO:0000313" key="8">
    <source>
        <dbReference type="EMBL" id="KAH3671487.1"/>
    </source>
</evidence>
<dbReference type="SUPFAM" id="SSF52317">
    <property type="entry name" value="Class I glutamine amidotransferase-like"/>
    <property type="match status" value="1"/>
</dbReference>
<dbReference type="InterPro" id="IPR036188">
    <property type="entry name" value="FAD/NAD-bd_sf"/>
</dbReference>
<evidence type="ECO:0000259" key="7">
    <source>
        <dbReference type="Pfam" id="PF01494"/>
    </source>
</evidence>
<evidence type="ECO:0000256" key="5">
    <source>
        <dbReference type="ARBA" id="ARBA00023033"/>
    </source>
</evidence>
<comment type="caution">
    <text evidence="8">The sequence shown here is derived from an EMBL/GenBank/DDBJ whole genome shotgun (WGS) entry which is preliminary data.</text>
</comment>
<keyword evidence="5" id="KW-0503">Monooxygenase</keyword>
<dbReference type="SUPFAM" id="SSF54373">
    <property type="entry name" value="FAD-linked reductases, C-terminal domain"/>
    <property type="match status" value="1"/>
</dbReference>
<evidence type="ECO:0000256" key="3">
    <source>
        <dbReference type="ARBA" id="ARBA00022827"/>
    </source>
</evidence>
<evidence type="ECO:0000256" key="4">
    <source>
        <dbReference type="ARBA" id="ARBA00023002"/>
    </source>
</evidence>
<accession>A0A9P8PHR0</accession>
<reference evidence="8" key="2">
    <citation type="submission" date="2021-01" db="EMBL/GenBank/DDBJ databases">
        <authorList>
            <person name="Schikora-Tamarit M.A."/>
        </authorList>
    </citation>
    <scope>NUCLEOTIDE SEQUENCE</scope>
    <source>
        <strain evidence="8">CBS6075</strain>
    </source>
</reference>
<evidence type="ECO:0000256" key="1">
    <source>
        <dbReference type="ARBA" id="ARBA00007992"/>
    </source>
</evidence>
<gene>
    <name evidence="8" type="ORF">OGAPHI_000189</name>
</gene>
<proteinExistence type="inferred from homology"/>
<keyword evidence="3" id="KW-0274">FAD</keyword>
<evidence type="ECO:0008006" key="10">
    <source>
        <dbReference type="Google" id="ProtNLM"/>
    </source>
</evidence>